<dbReference type="AlphaFoldDB" id="A0A9P0YUI3"/>
<name>A0A9P0YUI3_CUSEU</name>
<reference evidence="1" key="1">
    <citation type="submission" date="2022-07" db="EMBL/GenBank/DDBJ databases">
        <authorList>
            <person name="Macas J."/>
            <person name="Novak P."/>
            <person name="Neumann P."/>
        </authorList>
    </citation>
    <scope>NUCLEOTIDE SEQUENCE</scope>
</reference>
<dbReference type="EMBL" id="CAMAPE010000010">
    <property type="protein sequence ID" value="CAH9076139.1"/>
    <property type="molecule type" value="Genomic_DNA"/>
</dbReference>
<gene>
    <name evidence="1" type="ORF">CEURO_LOCUS5718</name>
</gene>
<evidence type="ECO:0000313" key="1">
    <source>
        <dbReference type="EMBL" id="CAH9076139.1"/>
    </source>
</evidence>
<dbReference type="OrthoDB" id="1930051at2759"/>
<proteinExistence type="predicted"/>
<evidence type="ECO:0000313" key="2">
    <source>
        <dbReference type="Proteomes" id="UP001152484"/>
    </source>
</evidence>
<dbReference type="Proteomes" id="UP001152484">
    <property type="component" value="Unassembled WGS sequence"/>
</dbReference>
<protein>
    <submittedName>
        <fullName evidence="1">Uncharacterized protein</fullName>
    </submittedName>
</protein>
<sequence>MGRSQPRLGAWDSLWMRRLSSRLSQSRPASLTGRWMASSSSISRGQRRLLWQELLDRPPGLLFWMELPEAAKEFPSQVEIQGAMIADISKLCDAVVAWCDAQEERLKKPFMDLPIWDL</sequence>
<comment type="caution">
    <text evidence="1">The sequence shown here is derived from an EMBL/GenBank/DDBJ whole genome shotgun (WGS) entry which is preliminary data.</text>
</comment>
<keyword evidence="2" id="KW-1185">Reference proteome</keyword>
<accession>A0A9P0YUI3</accession>
<organism evidence="1 2">
    <name type="scientific">Cuscuta europaea</name>
    <name type="common">European dodder</name>
    <dbReference type="NCBI Taxonomy" id="41803"/>
    <lineage>
        <taxon>Eukaryota</taxon>
        <taxon>Viridiplantae</taxon>
        <taxon>Streptophyta</taxon>
        <taxon>Embryophyta</taxon>
        <taxon>Tracheophyta</taxon>
        <taxon>Spermatophyta</taxon>
        <taxon>Magnoliopsida</taxon>
        <taxon>eudicotyledons</taxon>
        <taxon>Gunneridae</taxon>
        <taxon>Pentapetalae</taxon>
        <taxon>asterids</taxon>
        <taxon>lamiids</taxon>
        <taxon>Solanales</taxon>
        <taxon>Convolvulaceae</taxon>
        <taxon>Cuscuteae</taxon>
        <taxon>Cuscuta</taxon>
        <taxon>Cuscuta subgen. Cuscuta</taxon>
    </lineage>
</organism>